<dbReference type="RefSeq" id="WP_194423523.1">
    <property type="nucleotide sequence ID" value="NZ_BAAAPT010000001.1"/>
</dbReference>
<dbReference type="SUPFAM" id="SSF51735">
    <property type="entry name" value="NAD(P)-binding Rossmann-fold domains"/>
    <property type="match status" value="1"/>
</dbReference>
<comment type="similarity">
    <text evidence="1">Belongs to the Gfo/Idh/MocA family.</text>
</comment>
<dbReference type="InterPro" id="IPR000683">
    <property type="entry name" value="Gfo/Idh/MocA-like_OxRdtase_N"/>
</dbReference>
<evidence type="ECO:0000313" key="6">
    <source>
        <dbReference type="EMBL" id="MDZ8160845.1"/>
    </source>
</evidence>
<dbReference type="InterPro" id="IPR050984">
    <property type="entry name" value="Gfo/Idh/MocA_domain"/>
</dbReference>
<evidence type="ECO:0000259" key="5">
    <source>
        <dbReference type="Pfam" id="PF22725"/>
    </source>
</evidence>
<comment type="caution">
    <text evidence="6">The sequence shown here is derived from an EMBL/GenBank/DDBJ whole genome shotgun (WGS) entry which is preliminary data.</text>
</comment>
<evidence type="ECO:0000256" key="2">
    <source>
        <dbReference type="ARBA" id="ARBA00023002"/>
    </source>
</evidence>
<accession>A0ABU5N468</accession>
<reference evidence="6 7" key="1">
    <citation type="submission" date="2023-10" db="EMBL/GenBank/DDBJ databases">
        <title>Microbacterium xanthum sp. nov., isolated from seaweed.</title>
        <authorList>
            <person name="Lee S.D."/>
        </authorList>
    </citation>
    <scope>NUCLEOTIDE SEQUENCE [LARGE SCALE GENOMIC DNA]</scope>
    <source>
        <strain evidence="6 7">KCTC 19124</strain>
    </source>
</reference>
<protein>
    <submittedName>
        <fullName evidence="6">Gfo/Idh/MocA family oxidoreductase</fullName>
    </submittedName>
</protein>
<evidence type="ECO:0000256" key="1">
    <source>
        <dbReference type="ARBA" id="ARBA00010928"/>
    </source>
</evidence>
<evidence type="ECO:0000256" key="3">
    <source>
        <dbReference type="ARBA" id="ARBA00023027"/>
    </source>
</evidence>
<name>A0ABU5N468_9MICO</name>
<dbReference type="InterPro" id="IPR036291">
    <property type="entry name" value="NAD(P)-bd_dom_sf"/>
</dbReference>
<dbReference type="PANTHER" id="PTHR22604:SF105">
    <property type="entry name" value="TRANS-1,2-DIHYDROBENZENE-1,2-DIOL DEHYDROGENASE"/>
    <property type="match status" value="1"/>
</dbReference>
<dbReference type="EMBL" id="JAWJYN010000001">
    <property type="protein sequence ID" value="MDZ8160845.1"/>
    <property type="molecule type" value="Genomic_DNA"/>
</dbReference>
<dbReference type="Proteomes" id="UP001291912">
    <property type="component" value="Unassembled WGS sequence"/>
</dbReference>
<dbReference type="Pfam" id="PF01408">
    <property type="entry name" value="GFO_IDH_MocA"/>
    <property type="match status" value="1"/>
</dbReference>
<evidence type="ECO:0000259" key="4">
    <source>
        <dbReference type="Pfam" id="PF01408"/>
    </source>
</evidence>
<keyword evidence="2" id="KW-0560">Oxidoreductase</keyword>
<dbReference type="InterPro" id="IPR055170">
    <property type="entry name" value="GFO_IDH_MocA-like_dom"/>
</dbReference>
<keyword evidence="3" id="KW-0520">NAD</keyword>
<organism evidence="6 7">
    <name type="scientific">Microbacterium aquimaris</name>
    <dbReference type="NCBI Taxonomy" id="459816"/>
    <lineage>
        <taxon>Bacteria</taxon>
        <taxon>Bacillati</taxon>
        <taxon>Actinomycetota</taxon>
        <taxon>Actinomycetes</taxon>
        <taxon>Micrococcales</taxon>
        <taxon>Microbacteriaceae</taxon>
        <taxon>Microbacterium</taxon>
    </lineage>
</organism>
<dbReference type="Gene3D" id="3.40.50.720">
    <property type="entry name" value="NAD(P)-binding Rossmann-like Domain"/>
    <property type="match status" value="1"/>
</dbReference>
<proteinExistence type="inferred from homology"/>
<dbReference type="SUPFAM" id="SSF55347">
    <property type="entry name" value="Glyceraldehyde-3-phosphate dehydrogenase-like, C-terminal domain"/>
    <property type="match status" value="1"/>
</dbReference>
<dbReference type="PANTHER" id="PTHR22604">
    <property type="entry name" value="OXIDOREDUCTASES"/>
    <property type="match status" value="1"/>
</dbReference>
<feature type="domain" description="GFO/IDH/MocA-like oxidoreductase" evidence="5">
    <location>
        <begin position="151"/>
        <end position="262"/>
    </location>
</feature>
<dbReference type="Pfam" id="PF22725">
    <property type="entry name" value="GFO_IDH_MocA_C3"/>
    <property type="match status" value="1"/>
</dbReference>
<keyword evidence="7" id="KW-1185">Reference proteome</keyword>
<dbReference type="Gene3D" id="3.30.360.10">
    <property type="entry name" value="Dihydrodipicolinate Reductase, domain 2"/>
    <property type="match status" value="1"/>
</dbReference>
<evidence type="ECO:0000313" key="7">
    <source>
        <dbReference type="Proteomes" id="UP001291912"/>
    </source>
</evidence>
<gene>
    <name evidence="6" type="ORF">R2Q92_03290</name>
</gene>
<feature type="domain" description="Gfo/Idh/MocA-like oxidoreductase N-terminal" evidence="4">
    <location>
        <begin position="22"/>
        <end position="137"/>
    </location>
</feature>
<sequence>MTLPEAFPAPEFFVRDSAPSLRWAVLAPGGIAVEFVRALLRFTDQRVVAVGSRSRDRAAAFAARFEIPHAFGSYEEVVERGDVDVVYIASPVSEHVRLGLLAVGAGKHVLVEKPLATTAHDARRLFAAAEDAGVFAMEAMWTRYLPQSSVIRRLLADGVLGEVESVLADHGQAVPRDPSRRLWRPELGGGALGDIGIYPIAFASEMLGVPTQILAQGMVTSTGVDAWATIALDHDGNAHAALSAGLLTRTPIVANVAGSAARVELASPFFMPTSFRLADTALFGESRLWREPTGMTGFDGLSWEATALARYVDEGRVESPLHTHEETISILATIDEARRQIRAVGRVVR</sequence>